<evidence type="ECO:0000256" key="2">
    <source>
        <dbReference type="SAM" id="Phobius"/>
    </source>
</evidence>
<keyword evidence="4" id="KW-1185">Reference proteome</keyword>
<proteinExistence type="predicted"/>
<evidence type="ECO:0000313" key="4">
    <source>
        <dbReference type="Proteomes" id="UP001408789"/>
    </source>
</evidence>
<feature type="compositionally biased region" description="Low complexity" evidence="1">
    <location>
        <begin position="220"/>
        <end position="233"/>
    </location>
</feature>
<feature type="compositionally biased region" description="Basic residues" evidence="1">
    <location>
        <begin position="355"/>
        <end position="368"/>
    </location>
</feature>
<keyword evidence="2" id="KW-0812">Transmembrane</keyword>
<reference evidence="3 4" key="1">
    <citation type="submission" date="2024-04" db="EMBL/GenBank/DDBJ databases">
        <title>The reference genome of an endangered Asteraceae, Deinandra increscens subsp. villosa, native to the Central Coast of California.</title>
        <authorList>
            <person name="Guilliams M."/>
            <person name="Hasenstab-Lehman K."/>
            <person name="Meyer R."/>
            <person name="Mcevoy S."/>
        </authorList>
    </citation>
    <scope>NUCLEOTIDE SEQUENCE [LARGE SCALE GENOMIC DNA]</scope>
    <source>
        <tissue evidence="3">Leaf</tissue>
    </source>
</reference>
<feature type="region of interest" description="Disordered" evidence="1">
    <location>
        <begin position="355"/>
        <end position="375"/>
    </location>
</feature>
<gene>
    <name evidence="3" type="ORF">SSX86_027206</name>
</gene>
<feature type="transmembrane region" description="Helical" evidence="2">
    <location>
        <begin position="382"/>
        <end position="410"/>
    </location>
</feature>
<sequence length="411" mass="46910">MAAAEARAAWQRTANRYFVQEDAKRAPKLACVPPSSSSSSSQSKQIDTRPPTDGITDFAPPSANSMYSNLSPDSRWWLQLQPNYLHQNGLTNEKVNADAENENSQQFVDIMDSRSTTKVDHLGEESYEFVEMDSVYKDVDEFSLGSDFPHWMESEKNHELPWWRMTDRDDLASFVAQRSHHFFENCDLPSPQNTSFKREPYSDGQSPHKNDEIYTSSRISNPQSQNAASPNASSGPFRYTLTFEVNQVMFDLYCMQMGDSTDHESPKTPEMDPSKRKLLEALCHSQTRAREAEKAAKQAYEEKEHVVKLIFKQASQLFAYKQWVYLLQLENLYNQIKTNKITPVFPAYPWPVPRKKTPRKLSAKKKRQERQGNHVPSCKHDLGMYAVAFAVGLGLVGAGLLLGWTAGWMFI</sequence>
<accession>A0AAP0CJK9</accession>
<feature type="region of interest" description="Disordered" evidence="1">
    <location>
        <begin position="24"/>
        <end position="64"/>
    </location>
</feature>
<dbReference type="PANTHER" id="PTHR33868">
    <property type="entry name" value="EXPRESSED PROTEIN"/>
    <property type="match status" value="1"/>
</dbReference>
<name>A0AAP0CJK9_9ASTR</name>
<evidence type="ECO:0000313" key="3">
    <source>
        <dbReference type="EMBL" id="KAK9056118.1"/>
    </source>
</evidence>
<evidence type="ECO:0000256" key="1">
    <source>
        <dbReference type="SAM" id="MobiDB-lite"/>
    </source>
</evidence>
<dbReference type="PANTHER" id="PTHR33868:SF2">
    <property type="entry name" value="EXPRESSED PROTEIN"/>
    <property type="match status" value="1"/>
</dbReference>
<keyword evidence="2" id="KW-0472">Membrane</keyword>
<organism evidence="3 4">
    <name type="scientific">Deinandra increscens subsp. villosa</name>
    <dbReference type="NCBI Taxonomy" id="3103831"/>
    <lineage>
        <taxon>Eukaryota</taxon>
        <taxon>Viridiplantae</taxon>
        <taxon>Streptophyta</taxon>
        <taxon>Embryophyta</taxon>
        <taxon>Tracheophyta</taxon>
        <taxon>Spermatophyta</taxon>
        <taxon>Magnoliopsida</taxon>
        <taxon>eudicotyledons</taxon>
        <taxon>Gunneridae</taxon>
        <taxon>Pentapetalae</taxon>
        <taxon>asterids</taxon>
        <taxon>campanulids</taxon>
        <taxon>Asterales</taxon>
        <taxon>Asteraceae</taxon>
        <taxon>Asteroideae</taxon>
        <taxon>Heliantheae alliance</taxon>
        <taxon>Madieae</taxon>
        <taxon>Madiinae</taxon>
        <taxon>Deinandra</taxon>
    </lineage>
</organism>
<dbReference type="EMBL" id="JBCNJP010000025">
    <property type="protein sequence ID" value="KAK9056118.1"/>
    <property type="molecule type" value="Genomic_DNA"/>
</dbReference>
<keyword evidence="2" id="KW-1133">Transmembrane helix</keyword>
<dbReference type="AlphaFoldDB" id="A0AAP0CJK9"/>
<feature type="compositionally biased region" description="Basic and acidic residues" evidence="1">
    <location>
        <begin position="196"/>
        <end position="212"/>
    </location>
</feature>
<protein>
    <submittedName>
        <fullName evidence="3">Uncharacterized protein</fullName>
    </submittedName>
</protein>
<dbReference type="Proteomes" id="UP001408789">
    <property type="component" value="Unassembled WGS sequence"/>
</dbReference>
<comment type="caution">
    <text evidence="3">The sequence shown here is derived from an EMBL/GenBank/DDBJ whole genome shotgun (WGS) entry which is preliminary data.</text>
</comment>
<feature type="region of interest" description="Disordered" evidence="1">
    <location>
        <begin position="186"/>
        <end position="233"/>
    </location>
</feature>